<feature type="region of interest" description="Disordered" evidence="1">
    <location>
        <begin position="238"/>
        <end position="261"/>
    </location>
</feature>
<proteinExistence type="predicted"/>
<dbReference type="OrthoDB" id="9806524at2"/>
<gene>
    <name evidence="2" type="ORF">EAT49_07575</name>
</gene>
<protein>
    <submittedName>
        <fullName evidence="2">Multidrug transporter</fullName>
    </submittedName>
</protein>
<dbReference type="EMBL" id="RDRB01000003">
    <property type="protein sequence ID" value="ROU03139.1"/>
    <property type="molecule type" value="Genomic_DNA"/>
</dbReference>
<dbReference type="InterPro" id="IPR010836">
    <property type="entry name" value="SapC"/>
</dbReference>
<keyword evidence="3" id="KW-1185">Reference proteome</keyword>
<evidence type="ECO:0000313" key="3">
    <source>
        <dbReference type="Proteomes" id="UP000268016"/>
    </source>
</evidence>
<organism evidence="2 3">
    <name type="scientific">Histidinibacterium lentulum</name>
    <dbReference type="NCBI Taxonomy" id="2480588"/>
    <lineage>
        <taxon>Bacteria</taxon>
        <taxon>Pseudomonadati</taxon>
        <taxon>Pseudomonadota</taxon>
        <taxon>Alphaproteobacteria</taxon>
        <taxon>Rhodobacterales</taxon>
        <taxon>Paracoccaceae</taxon>
        <taxon>Histidinibacterium</taxon>
    </lineage>
</organism>
<dbReference type="AlphaFoldDB" id="A0A3N2R6N5"/>
<dbReference type="RefSeq" id="WP_123641688.1">
    <property type="nucleotide sequence ID" value="NZ_ML119083.1"/>
</dbReference>
<dbReference type="Pfam" id="PF07277">
    <property type="entry name" value="SapC"/>
    <property type="match status" value="1"/>
</dbReference>
<evidence type="ECO:0000256" key="1">
    <source>
        <dbReference type="SAM" id="MobiDB-lite"/>
    </source>
</evidence>
<dbReference type="Proteomes" id="UP000268016">
    <property type="component" value="Unassembled WGS sequence"/>
</dbReference>
<name>A0A3N2R6N5_9RHOB</name>
<comment type="caution">
    <text evidence="2">The sequence shown here is derived from an EMBL/GenBank/DDBJ whole genome shotgun (WGS) entry which is preliminary data.</text>
</comment>
<accession>A0A3N2R6N5</accession>
<reference evidence="2 3" key="1">
    <citation type="submission" date="2018-10" db="EMBL/GenBank/DDBJ databases">
        <title>Histidinibacterium lentulum gen. nov., sp. nov., a marine bacterium from the culture broth of Picochlorum sp. 122.</title>
        <authorList>
            <person name="Wang G."/>
        </authorList>
    </citation>
    <scope>NUCLEOTIDE SEQUENCE [LARGE SCALE GENOMIC DNA]</scope>
    <source>
        <strain evidence="2 3">B17</strain>
    </source>
</reference>
<sequence>MTTQLLFYRSPVPVSSETHRDTCVKTGDSYAFAAGVNSVPLVASEFAEAGAEYPVVFAGEGDATVPTVILGASGAQNAYVDASGAWTGRYIPLFVRRYPFVFSHQTEQGQLVLHLDAAHSGVNTEGRGERLFDSEGGQTQYLRGILRFLEDYQMQFNRTQVYCRRLVELDLLRPMEAQFTLPSGEQRRLTGFRCVDRERLKAIGPEELETMFRTDELECTYLHLASMRHFTQLAERAVSATHPEETPDAADIGDTVEPVED</sequence>
<evidence type="ECO:0000313" key="2">
    <source>
        <dbReference type="EMBL" id="ROU03139.1"/>
    </source>
</evidence>